<reference evidence="1 2" key="1">
    <citation type="submission" date="2014-07" db="EMBL/GenBank/DDBJ databases">
        <authorList>
            <person name="McCorrison J."/>
            <person name="Sanka R."/>
            <person name="Torralba M."/>
            <person name="Gillis M."/>
            <person name="Haft D.H."/>
            <person name="Methe B."/>
            <person name="Sutton G."/>
            <person name="Nelson K.E."/>
        </authorList>
    </citation>
    <scope>NUCLEOTIDE SEQUENCE [LARGE SCALE GENOMIC DNA]</scope>
    <source>
        <strain evidence="1 2">S9-PR14</strain>
    </source>
</reference>
<dbReference type="OrthoDB" id="1038500at2"/>
<dbReference type="AlphaFoldDB" id="A0A098YQS6"/>
<comment type="caution">
    <text evidence="1">The sequence shown here is derived from an EMBL/GenBank/DDBJ whole genome shotgun (WGS) entry which is preliminary data.</text>
</comment>
<dbReference type="Proteomes" id="UP000029723">
    <property type="component" value="Unassembled WGS sequence"/>
</dbReference>
<dbReference type="InterPro" id="IPR022298">
    <property type="entry name" value="Conjug_transposon_TraN"/>
</dbReference>
<dbReference type="EMBL" id="JRPQ01000131">
    <property type="protein sequence ID" value="KGI21721.1"/>
    <property type="molecule type" value="Genomic_DNA"/>
</dbReference>
<name>A0A098YQS6_9BACT</name>
<evidence type="ECO:0000313" key="1">
    <source>
        <dbReference type="EMBL" id="KGI21721.1"/>
    </source>
</evidence>
<dbReference type="RefSeq" id="WP_036928129.1">
    <property type="nucleotide sequence ID" value="NZ_JRPQ01000131.1"/>
</dbReference>
<sequence>VRRPSPSLHVKYADEPEKLNVEMKDFLSPVEGRLPSNRADIYFKELGNESPILVKLMMKTIYQNDKRVFKHIGTQMFGMKFLLRGLYAHNGLLYFHTRIDNMTNMPYSVDFVTFKVVDKKVAKRTAIQEQVLQPLRAYHQVNYIKGRHTESSVFALEQFSLSEDKQLEVTLYEHNGGRTLTFYVEPQDLLLAQKIDNLKLKW</sequence>
<gene>
    <name evidence="1" type="ORF">HMPREF9304_08610</name>
</gene>
<protein>
    <submittedName>
        <fullName evidence="1">Conjugal transfer protein</fullName>
    </submittedName>
</protein>
<feature type="non-terminal residue" evidence="1">
    <location>
        <position position="1"/>
    </location>
</feature>
<proteinExistence type="predicted"/>
<accession>A0A098YQS6</accession>
<organism evidence="1 2">
    <name type="scientific">Hoylesella timonensis S9-PR14</name>
    <dbReference type="NCBI Taxonomy" id="1401062"/>
    <lineage>
        <taxon>Bacteria</taxon>
        <taxon>Pseudomonadati</taxon>
        <taxon>Bacteroidota</taxon>
        <taxon>Bacteroidia</taxon>
        <taxon>Bacteroidales</taxon>
        <taxon>Prevotellaceae</taxon>
        <taxon>Hoylesella</taxon>
    </lineage>
</organism>
<dbReference type="Pfam" id="PF13595">
    <property type="entry name" value="DUF4138"/>
    <property type="match status" value="1"/>
</dbReference>
<evidence type="ECO:0000313" key="2">
    <source>
        <dbReference type="Proteomes" id="UP000029723"/>
    </source>
</evidence>
<dbReference type="NCBIfam" id="TIGR03780">
    <property type="entry name" value="Bac_Flav_CT_N"/>
    <property type="match status" value="1"/>
</dbReference>